<evidence type="ECO:0000313" key="4">
    <source>
        <dbReference type="EMBL" id="GID66699.1"/>
    </source>
</evidence>
<dbReference type="EMBL" id="BOMH01000036">
    <property type="protein sequence ID" value="GID66699.1"/>
    <property type="molecule type" value="Genomic_DNA"/>
</dbReference>
<evidence type="ECO:0000313" key="5">
    <source>
        <dbReference type="Proteomes" id="UP000619479"/>
    </source>
</evidence>
<feature type="region of interest" description="Disordered" evidence="1">
    <location>
        <begin position="155"/>
        <end position="274"/>
    </location>
</feature>
<keyword evidence="2" id="KW-1133">Transmembrane helix</keyword>
<dbReference type="RefSeq" id="WP_203743673.1">
    <property type="nucleotide sequence ID" value="NZ_BAAAUC010000001.1"/>
</dbReference>
<evidence type="ECO:0000256" key="1">
    <source>
        <dbReference type="SAM" id="MobiDB-lite"/>
    </source>
</evidence>
<keyword evidence="5" id="KW-1185">Reference proteome</keyword>
<reference evidence="4" key="1">
    <citation type="submission" date="2021-01" db="EMBL/GenBank/DDBJ databases">
        <title>Whole genome shotgun sequence of Actinoplanes cyaneus NBRC 14990.</title>
        <authorList>
            <person name="Komaki H."/>
            <person name="Tamura T."/>
        </authorList>
    </citation>
    <scope>NUCLEOTIDE SEQUENCE</scope>
    <source>
        <strain evidence="4">NBRC 14990</strain>
    </source>
</reference>
<protein>
    <submittedName>
        <fullName evidence="4">Uncharacterized protein</fullName>
    </submittedName>
</protein>
<proteinExistence type="predicted"/>
<feature type="compositionally biased region" description="Basic and acidic residues" evidence="1">
    <location>
        <begin position="184"/>
        <end position="197"/>
    </location>
</feature>
<comment type="caution">
    <text evidence="4">The sequence shown here is derived from an EMBL/GenBank/DDBJ whole genome shotgun (WGS) entry which is preliminary data.</text>
</comment>
<accession>A0A919IJ38</accession>
<evidence type="ECO:0000256" key="3">
    <source>
        <dbReference type="SAM" id="SignalP"/>
    </source>
</evidence>
<feature type="transmembrane region" description="Helical" evidence="2">
    <location>
        <begin position="291"/>
        <end position="314"/>
    </location>
</feature>
<feature type="signal peptide" evidence="3">
    <location>
        <begin position="1"/>
        <end position="31"/>
    </location>
</feature>
<keyword evidence="2" id="KW-0812">Transmembrane</keyword>
<sequence length="324" mass="32792">MSRQFRYRMAALVASGLIFGLPLLTNGTASAGQLQPGDRWVTFGAGMLGLSCDSRPNVEKMTVPAESTLRVINRTGHDARLELAGRPGGVIPENGAAEVLFRRGTTPVVLTPDCSGSGDPIPMLVTAVPSIAATLVDPAPGGSDASGLPALVNRVSGQSSASGPAVSRTRQPRARPSQGAGHGGSRDQDDRRARADASRSAAAQPDKATAHHSKDRIARTAQARDPGSAGVPPAGRGTQAPPSGVATGVTGDDALPRASATDPFPQSGEPVDAPAAEPVAAVGPLRTGRPIGLLGLTAVVCMLGVLTAAIRAIVSQRASRSNLA</sequence>
<organism evidence="4 5">
    <name type="scientific">Actinoplanes cyaneus</name>
    <dbReference type="NCBI Taxonomy" id="52696"/>
    <lineage>
        <taxon>Bacteria</taxon>
        <taxon>Bacillati</taxon>
        <taxon>Actinomycetota</taxon>
        <taxon>Actinomycetes</taxon>
        <taxon>Micromonosporales</taxon>
        <taxon>Micromonosporaceae</taxon>
        <taxon>Actinoplanes</taxon>
    </lineage>
</organism>
<gene>
    <name evidence="4" type="ORF">Acy02nite_45800</name>
</gene>
<dbReference type="AlphaFoldDB" id="A0A919IJ38"/>
<keyword evidence="3" id="KW-0732">Signal</keyword>
<keyword evidence="2" id="KW-0472">Membrane</keyword>
<name>A0A919IJ38_9ACTN</name>
<evidence type="ECO:0000256" key="2">
    <source>
        <dbReference type="SAM" id="Phobius"/>
    </source>
</evidence>
<dbReference type="Proteomes" id="UP000619479">
    <property type="component" value="Unassembled WGS sequence"/>
</dbReference>
<feature type="chain" id="PRO_5036973387" evidence="3">
    <location>
        <begin position="32"/>
        <end position="324"/>
    </location>
</feature>